<dbReference type="InterPro" id="IPR011701">
    <property type="entry name" value="MFS"/>
</dbReference>
<accession>A0ABV1YDF9</accession>
<feature type="transmembrane region" description="Helical" evidence="7">
    <location>
        <begin position="113"/>
        <end position="135"/>
    </location>
</feature>
<dbReference type="InterPro" id="IPR036259">
    <property type="entry name" value="MFS_trans_sf"/>
</dbReference>
<dbReference type="Proteomes" id="UP001464387">
    <property type="component" value="Unassembled WGS sequence"/>
</dbReference>
<dbReference type="Pfam" id="PF07690">
    <property type="entry name" value="MFS_1"/>
    <property type="match status" value="1"/>
</dbReference>
<evidence type="ECO:0000259" key="8">
    <source>
        <dbReference type="PROSITE" id="PS50850"/>
    </source>
</evidence>
<dbReference type="InterPro" id="IPR001958">
    <property type="entry name" value="Tet-R_TetA/multi-R_MdtG-like"/>
</dbReference>
<keyword evidence="2" id="KW-0813">Transport</keyword>
<proteinExistence type="predicted"/>
<dbReference type="EMBL" id="JAMYPJ010000009">
    <property type="protein sequence ID" value="MER8933133.1"/>
    <property type="molecule type" value="Genomic_DNA"/>
</dbReference>
<reference evidence="9 10" key="1">
    <citation type="journal article" date="2024" name="Proc. Natl. Acad. Sci. U.S.A.">
        <title>The evolutionary genomics of adaptation to stress in wild rhizobium bacteria.</title>
        <authorList>
            <person name="Kehlet-Delgado H."/>
            <person name="Montoya A.P."/>
            <person name="Jensen K.T."/>
            <person name="Wendlandt C.E."/>
            <person name="Dexheimer C."/>
            <person name="Roberts M."/>
            <person name="Torres Martinez L."/>
            <person name="Friesen M.L."/>
            <person name="Griffitts J.S."/>
            <person name="Porter S.S."/>
        </authorList>
    </citation>
    <scope>NUCLEOTIDE SEQUENCE [LARGE SCALE GENOMIC DNA]</scope>
    <source>
        <strain evidence="9 10">M0729</strain>
    </source>
</reference>
<comment type="subcellular location">
    <subcellularLocation>
        <location evidence="1">Cell membrane</location>
        <topology evidence="1">Multi-pass membrane protein</topology>
    </subcellularLocation>
</comment>
<dbReference type="RefSeq" id="WP_023780314.1">
    <property type="nucleotide sequence ID" value="NZ_JAMYMY010000041.1"/>
</dbReference>
<organism evidence="9 10">
    <name type="scientific">Mesorhizobium opportunistum</name>
    <dbReference type="NCBI Taxonomy" id="593909"/>
    <lineage>
        <taxon>Bacteria</taxon>
        <taxon>Pseudomonadati</taxon>
        <taxon>Pseudomonadota</taxon>
        <taxon>Alphaproteobacteria</taxon>
        <taxon>Hyphomicrobiales</taxon>
        <taxon>Phyllobacteriaceae</taxon>
        <taxon>Mesorhizobium</taxon>
    </lineage>
</organism>
<feature type="transmembrane region" description="Helical" evidence="7">
    <location>
        <begin position="263"/>
        <end position="283"/>
    </location>
</feature>
<evidence type="ECO:0000256" key="1">
    <source>
        <dbReference type="ARBA" id="ARBA00004651"/>
    </source>
</evidence>
<keyword evidence="4 7" id="KW-0812">Transmembrane</keyword>
<feature type="transmembrane region" description="Helical" evidence="7">
    <location>
        <begin position="21"/>
        <end position="43"/>
    </location>
</feature>
<gene>
    <name evidence="9" type="ORF">NKI33_09170</name>
</gene>
<evidence type="ECO:0000313" key="9">
    <source>
        <dbReference type="EMBL" id="MER8933133.1"/>
    </source>
</evidence>
<feature type="transmembrane region" description="Helical" evidence="7">
    <location>
        <begin position="89"/>
        <end position="107"/>
    </location>
</feature>
<feature type="transmembrane region" description="Helical" evidence="7">
    <location>
        <begin position="55"/>
        <end position="77"/>
    </location>
</feature>
<evidence type="ECO:0000256" key="5">
    <source>
        <dbReference type="ARBA" id="ARBA00022989"/>
    </source>
</evidence>
<feature type="transmembrane region" description="Helical" evidence="7">
    <location>
        <begin position="381"/>
        <end position="401"/>
    </location>
</feature>
<evidence type="ECO:0000313" key="10">
    <source>
        <dbReference type="Proteomes" id="UP001464387"/>
    </source>
</evidence>
<dbReference type="CDD" id="cd17391">
    <property type="entry name" value="MFS_MdtG_MDR_like"/>
    <property type="match status" value="1"/>
</dbReference>
<keyword evidence="6 7" id="KW-0472">Membrane</keyword>
<evidence type="ECO:0000256" key="3">
    <source>
        <dbReference type="ARBA" id="ARBA00022475"/>
    </source>
</evidence>
<feature type="domain" description="Major facilitator superfamily (MFS) profile" evidence="8">
    <location>
        <begin position="18"/>
        <end position="407"/>
    </location>
</feature>
<evidence type="ECO:0000256" key="2">
    <source>
        <dbReference type="ARBA" id="ARBA00022448"/>
    </source>
</evidence>
<keyword evidence="5 7" id="KW-1133">Transmembrane helix</keyword>
<name>A0ABV1YDF9_9HYPH</name>
<dbReference type="InterPro" id="IPR020846">
    <property type="entry name" value="MFS_dom"/>
</dbReference>
<protein>
    <submittedName>
        <fullName evidence="9">Multidrug efflux MFS transporter</fullName>
    </submittedName>
</protein>
<dbReference type="SUPFAM" id="SSF103473">
    <property type="entry name" value="MFS general substrate transporter"/>
    <property type="match status" value="1"/>
</dbReference>
<evidence type="ECO:0000256" key="7">
    <source>
        <dbReference type="SAM" id="Phobius"/>
    </source>
</evidence>
<dbReference type="PRINTS" id="PR01035">
    <property type="entry name" value="TCRTETA"/>
</dbReference>
<evidence type="ECO:0000256" key="6">
    <source>
        <dbReference type="ARBA" id="ARBA00023136"/>
    </source>
</evidence>
<dbReference type="PROSITE" id="PS50850">
    <property type="entry name" value="MFS"/>
    <property type="match status" value="1"/>
</dbReference>
<keyword evidence="3" id="KW-1003">Cell membrane</keyword>
<feature type="transmembrane region" description="Helical" evidence="7">
    <location>
        <begin position="319"/>
        <end position="341"/>
    </location>
</feature>
<evidence type="ECO:0000256" key="4">
    <source>
        <dbReference type="ARBA" id="ARBA00022692"/>
    </source>
</evidence>
<dbReference type="Gene3D" id="1.20.1250.20">
    <property type="entry name" value="MFS general substrate transporter like domains"/>
    <property type="match status" value="2"/>
</dbReference>
<feature type="transmembrane region" description="Helical" evidence="7">
    <location>
        <begin position="353"/>
        <end position="375"/>
    </location>
</feature>
<feature type="transmembrane region" description="Helical" evidence="7">
    <location>
        <begin position="174"/>
        <end position="196"/>
    </location>
</feature>
<feature type="transmembrane region" description="Helical" evidence="7">
    <location>
        <begin position="147"/>
        <end position="168"/>
    </location>
</feature>
<dbReference type="PANTHER" id="PTHR43414:SF1">
    <property type="entry name" value="PEPTIDE PERMEASE"/>
    <property type="match status" value="1"/>
</dbReference>
<comment type="caution">
    <text evidence="9">The sequence shown here is derived from an EMBL/GenBank/DDBJ whole genome shotgun (WGS) entry which is preliminary data.</text>
</comment>
<feature type="transmembrane region" description="Helical" evidence="7">
    <location>
        <begin position="226"/>
        <end position="251"/>
    </location>
</feature>
<keyword evidence="10" id="KW-1185">Reference proteome</keyword>
<sequence length="417" mass="43881">MTQEDTRQSGYNIHWRRNLAVCFAGSFSTLIAMTLLLPFLPLYVEQLGAQGHAAIVQWSGIAYGATFFAAAMVAPLWGRLGDRYGRKVMLVRASFGMAICMSLTGMVETVWQLVLLRLLIGFAGGYSSGSTILVAMQTPKDRSGWALGVLSAGITAGSLVGPLLGGALPPVIGIRATFLLSGGVIFLAFLATTFLIKEMPRPKPAKAASSAKAKSGWSQIPDKRPVVAMLTTGMLLAFATMSIEPIITVYVQQLIEDQSRVTLVAGVVMSAAALGTILSASWLGKLADRVGHWNVVVGALAVSALLLIPQAFVTDSWQLIGLRFLMGLALGGLLPCITSVIRHNVPDGVGGNVLGLAISAQYVGQVAGPLTGGFVGGHFGMPAVFLGTSVLMAGGAVYNWIVQSRRTRHMLLEAGEP</sequence>
<dbReference type="PANTHER" id="PTHR43414">
    <property type="entry name" value="MULTIDRUG RESISTANCE PROTEIN MDTG"/>
    <property type="match status" value="1"/>
</dbReference>
<feature type="transmembrane region" description="Helical" evidence="7">
    <location>
        <begin position="295"/>
        <end position="313"/>
    </location>
</feature>